<dbReference type="SUPFAM" id="SSF52540">
    <property type="entry name" value="P-loop containing nucleoside triphosphate hydrolases"/>
    <property type="match status" value="1"/>
</dbReference>
<evidence type="ECO:0000256" key="1">
    <source>
        <dbReference type="ARBA" id="ARBA00004651"/>
    </source>
</evidence>
<evidence type="ECO:0000259" key="10">
    <source>
        <dbReference type="PROSITE" id="PS50929"/>
    </source>
</evidence>
<accession>A0A6B0TM09</accession>
<feature type="transmembrane region" description="Helical" evidence="8">
    <location>
        <begin position="182"/>
        <end position="198"/>
    </location>
</feature>
<sequence length="612" mass="67312">MYKRFENLVDPFAPVAETTPPAQLWPYIRTQLAPFRRWLPWMAVLGVLVAVMESGLIFYSGRVVDLMTQSGVGSFWTDHGLEMLLAAGFILFARPAIITLNHLFLEQTLASNMQEQARWRAHKHLLGQSSSFFQNDFAGRLANRVMQMGPAVEDSTYMAFEGIWYASAYVLGALLVLNQIDWRLALPLALWLVAYILYTRHIARKVSHASEKLSETRSMVTGRIVDAYANIESVKLFAHGRREEDYAQSAMRRQRLRFQRFLRLMTSLTLGLNAINGMLIVGVVGPAIWLWTQGLVTVGETAAAAALTIRLNGMTGWIMWVTIRLFEHAGVMREGLQSIAVPHGVTDEADAKPLAVTQGEIRFEDVSHHYGKGKGGLDHVDLTIAAGQKVGLIGRSGAGKSSLVNLLLRFQDAEQGRVLIDGQDVSHVTQDSLRAQIGMVTQDNSLLHRSVRANILYGRPQASEAEMVRAAERAEADAFIASLEDPQGRTGYDAFVGERGVKLSGGQRQRIAIARVILKDAPVLILDEATSALDSEVEAAIQETLYGVMEGKTVIAIAHRLSTIAQMDRIIVLDQGRVVEDGSHEALLAEGGVYAGLWARQSGGFIGLDAAE</sequence>
<dbReference type="Pfam" id="PF00664">
    <property type="entry name" value="ABC_membrane"/>
    <property type="match status" value="1"/>
</dbReference>
<name>A0A6B0TM09_9RHOB</name>
<protein>
    <submittedName>
        <fullName evidence="11">ATP-binding cassette domain-containing protein</fullName>
    </submittedName>
</protein>
<keyword evidence="5 8" id="KW-1133">Transmembrane helix</keyword>
<feature type="transmembrane region" description="Helical" evidence="8">
    <location>
        <begin position="261"/>
        <end position="291"/>
    </location>
</feature>
<dbReference type="SMART" id="SM00382">
    <property type="entry name" value="AAA"/>
    <property type="match status" value="1"/>
</dbReference>
<feature type="domain" description="ABC transmembrane type-1" evidence="10">
    <location>
        <begin position="41"/>
        <end position="321"/>
    </location>
</feature>
<feature type="transmembrane region" description="Helical" evidence="8">
    <location>
        <begin position="38"/>
        <end position="61"/>
    </location>
</feature>
<dbReference type="EMBL" id="WUWG01000001">
    <property type="protein sequence ID" value="MXU64936.1"/>
    <property type="molecule type" value="Genomic_DNA"/>
</dbReference>
<evidence type="ECO:0000259" key="9">
    <source>
        <dbReference type="PROSITE" id="PS50893"/>
    </source>
</evidence>
<dbReference type="Pfam" id="PF00005">
    <property type="entry name" value="ABC_tran"/>
    <property type="match status" value="1"/>
</dbReference>
<keyword evidence="6 8" id="KW-0472">Membrane</keyword>
<dbReference type="FunFam" id="3.40.50.300:FF:000218">
    <property type="entry name" value="Multidrug ABC transporter ATP-binding protein"/>
    <property type="match status" value="1"/>
</dbReference>
<feature type="domain" description="ABC transporter" evidence="9">
    <location>
        <begin position="361"/>
        <end position="600"/>
    </location>
</feature>
<reference evidence="11 12" key="1">
    <citation type="submission" date="2019-12" db="EMBL/GenBank/DDBJ databases">
        <title>Strain KN286 was isolated from seawater, which was collected from Caroline Seamount in the tropical western Pacific.</title>
        <authorList>
            <person name="Wang Q."/>
        </authorList>
    </citation>
    <scope>NUCLEOTIDE SEQUENCE [LARGE SCALE GENOMIC DNA]</scope>
    <source>
        <strain evidence="11 12">KN286</strain>
    </source>
</reference>
<dbReference type="InterPro" id="IPR003439">
    <property type="entry name" value="ABC_transporter-like_ATP-bd"/>
</dbReference>
<dbReference type="Proteomes" id="UP000436016">
    <property type="component" value="Unassembled WGS sequence"/>
</dbReference>
<dbReference type="PROSITE" id="PS50929">
    <property type="entry name" value="ABC_TM1F"/>
    <property type="match status" value="1"/>
</dbReference>
<dbReference type="PROSITE" id="PS00211">
    <property type="entry name" value="ABC_TRANSPORTER_1"/>
    <property type="match status" value="1"/>
</dbReference>
<dbReference type="PANTHER" id="PTHR24221:SF203">
    <property type="entry name" value="ATP-BINDING_PERMEASE FUSION ABC TRANSPORTER-RELATED"/>
    <property type="match status" value="1"/>
</dbReference>
<dbReference type="InterPro" id="IPR036640">
    <property type="entry name" value="ABC1_TM_sf"/>
</dbReference>
<dbReference type="GO" id="GO:0016887">
    <property type="term" value="F:ATP hydrolysis activity"/>
    <property type="evidence" value="ECO:0007669"/>
    <property type="project" value="InterPro"/>
</dbReference>
<keyword evidence="2 8" id="KW-0812">Transmembrane</keyword>
<dbReference type="PROSITE" id="PS50893">
    <property type="entry name" value="ABC_TRANSPORTER_2"/>
    <property type="match status" value="1"/>
</dbReference>
<dbReference type="InterPro" id="IPR011527">
    <property type="entry name" value="ABC1_TM_dom"/>
</dbReference>
<feature type="transmembrane region" description="Helical" evidence="8">
    <location>
        <begin position="81"/>
        <end position="104"/>
    </location>
</feature>
<organism evidence="11 12">
    <name type="scientific">Oceanomicrobium pacificus</name>
    <dbReference type="NCBI Taxonomy" id="2692916"/>
    <lineage>
        <taxon>Bacteria</taxon>
        <taxon>Pseudomonadati</taxon>
        <taxon>Pseudomonadota</taxon>
        <taxon>Alphaproteobacteria</taxon>
        <taxon>Rhodobacterales</taxon>
        <taxon>Paracoccaceae</taxon>
        <taxon>Oceanomicrobium</taxon>
    </lineage>
</organism>
<evidence type="ECO:0000256" key="4">
    <source>
        <dbReference type="ARBA" id="ARBA00022840"/>
    </source>
</evidence>
<comment type="function">
    <text evidence="7">Part of an ABC transporter complex. Transmembrane domains (TMD) form a pore in the inner membrane and the ATP-binding domain (NBD) is responsible for energy generation.</text>
</comment>
<keyword evidence="3" id="KW-0547">Nucleotide-binding</keyword>
<dbReference type="Gene3D" id="1.20.1560.10">
    <property type="entry name" value="ABC transporter type 1, transmembrane domain"/>
    <property type="match status" value="1"/>
</dbReference>
<gene>
    <name evidence="11" type="ORF">GSH16_05725</name>
</gene>
<evidence type="ECO:0000256" key="3">
    <source>
        <dbReference type="ARBA" id="ARBA00022741"/>
    </source>
</evidence>
<comment type="subcellular location">
    <subcellularLocation>
        <location evidence="1">Cell membrane</location>
        <topology evidence="1">Multi-pass membrane protein</topology>
    </subcellularLocation>
</comment>
<dbReference type="InterPro" id="IPR017871">
    <property type="entry name" value="ABC_transporter-like_CS"/>
</dbReference>
<dbReference type="InterPro" id="IPR027417">
    <property type="entry name" value="P-loop_NTPase"/>
</dbReference>
<evidence type="ECO:0000313" key="11">
    <source>
        <dbReference type="EMBL" id="MXU64936.1"/>
    </source>
</evidence>
<keyword evidence="4 11" id="KW-0067">ATP-binding</keyword>
<dbReference type="GO" id="GO:0140359">
    <property type="term" value="F:ABC-type transporter activity"/>
    <property type="evidence" value="ECO:0007669"/>
    <property type="project" value="InterPro"/>
</dbReference>
<dbReference type="InterPro" id="IPR039421">
    <property type="entry name" value="Type_1_exporter"/>
</dbReference>
<keyword evidence="12" id="KW-1185">Reference proteome</keyword>
<feature type="transmembrane region" description="Helical" evidence="8">
    <location>
        <begin position="156"/>
        <end position="176"/>
    </location>
</feature>
<dbReference type="AlphaFoldDB" id="A0A6B0TM09"/>
<dbReference type="Gene3D" id="3.40.50.300">
    <property type="entry name" value="P-loop containing nucleotide triphosphate hydrolases"/>
    <property type="match status" value="1"/>
</dbReference>
<evidence type="ECO:0000256" key="5">
    <source>
        <dbReference type="ARBA" id="ARBA00022989"/>
    </source>
</evidence>
<evidence type="ECO:0000256" key="7">
    <source>
        <dbReference type="ARBA" id="ARBA00024725"/>
    </source>
</evidence>
<dbReference type="GO" id="GO:0005886">
    <property type="term" value="C:plasma membrane"/>
    <property type="evidence" value="ECO:0007669"/>
    <property type="project" value="UniProtKB-SubCell"/>
</dbReference>
<comment type="caution">
    <text evidence="11">The sequence shown here is derived from an EMBL/GenBank/DDBJ whole genome shotgun (WGS) entry which is preliminary data.</text>
</comment>
<dbReference type="GO" id="GO:0005524">
    <property type="term" value="F:ATP binding"/>
    <property type="evidence" value="ECO:0007669"/>
    <property type="project" value="UniProtKB-KW"/>
</dbReference>
<dbReference type="SUPFAM" id="SSF90123">
    <property type="entry name" value="ABC transporter transmembrane region"/>
    <property type="match status" value="1"/>
</dbReference>
<dbReference type="GO" id="GO:0034040">
    <property type="term" value="F:ATPase-coupled lipid transmembrane transporter activity"/>
    <property type="evidence" value="ECO:0007669"/>
    <property type="project" value="TreeGrafter"/>
</dbReference>
<dbReference type="RefSeq" id="WP_160852759.1">
    <property type="nucleotide sequence ID" value="NZ_WUWG01000001.1"/>
</dbReference>
<evidence type="ECO:0000256" key="2">
    <source>
        <dbReference type="ARBA" id="ARBA00022692"/>
    </source>
</evidence>
<evidence type="ECO:0000313" key="12">
    <source>
        <dbReference type="Proteomes" id="UP000436016"/>
    </source>
</evidence>
<evidence type="ECO:0000256" key="8">
    <source>
        <dbReference type="SAM" id="Phobius"/>
    </source>
</evidence>
<proteinExistence type="predicted"/>
<dbReference type="InterPro" id="IPR003593">
    <property type="entry name" value="AAA+_ATPase"/>
</dbReference>
<evidence type="ECO:0000256" key="6">
    <source>
        <dbReference type="ARBA" id="ARBA00023136"/>
    </source>
</evidence>
<dbReference type="PANTHER" id="PTHR24221">
    <property type="entry name" value="ATP-BINDING CASSETTE SUB-FAMILY B"/>
    <property type="match status" value="1"/>
</dbReference>